<protein>
    <submittedName>
        <fullName evidence="1">Uncharacterized protein</fullName>
    </submittedName>
</protein>
<sequence>MGHEFLRYVYNENIYNIQDKFTRLFIKQGTMGGGNTQYGICIDENIEGQYRRPWEYWYRKPNCAISVEEDRSGALLEWIFGTFNVKNENEAYDTASRQGEFEHWGENIYPVAVIDDFLRNVYEVYKNLICHPEKYVRRYYSEPIAGN</sequence>
<keyword evidence="2" id="KW-1185">Reference proteome</keyword>
<evidence type="ECO:0000313" key="2">
    <source>
        <dbReference type="Proteomes" id="UP000254337"/>
    </source>
</evidence>
<proteinExistence type="predicted"/>
<dbReference type="EMBL" id="CP029462">
    <property type="protein sequence ID" value="AXL20241.1"/>
    <property type="molecule type" value="Genomic_DNA"/>
</dbReference>
<reference evidence="1 2" key="1">
    <citation type="submission" date="2018-05" db="EMBL/GenBank/DDBJ databases">
        <title>Complete genome sequence of Megasphaera sp. AJH120T, isolated from the ceca of a chicken.</title>
        <authorList>
            <person name="Maki J."/>
            <person name="Looft T."/>
        </authorList>
    </citation>
    <scope>NUCLEOTIDE SEQUENCE [LARGE SCALE GENOMIC DNA]</scope>
    <source>
        <strain evidence="1 2">AJH120</strain>
    </source>
</reference>
<name>A0A346AWJ8_9FIRM</name>
<dbReference type="AlphaFoldDB" id="A0A346AWJ8"/>
<accession>A0A346AWJ8</accession>
<gene>
    <name evidence="1" type="ORF">DKB62_00895</name>
</gene>
<organism evidence="1 2">
    <name type="scientific">Megasphaera stantonii</name>
    <dbReference type="NCBI Taxonomy" id="2144175"/>
    <lineage>
        <taxon>Bacteria</taxon>
        <taxon>Bacillati</taxon>
        <taxon>Bacillota</taxon>
        <taxon>Negativicutes</taxon>
        <taxon>Veillonellales</taxon>
        <taxon>Veillonellaceae</taxon>
        <taxon>Megasphaera</taxon>
    </lineage>
</organism>
<dbReference type="RefSeq" id="WP_107196124.1">
    <property type="nucleotide sequence ID" value="NZ_CP029462.1"/>
</dbReference>
<dbReference type="Proteomes" id="UP000254337">
    <property type="component" value="Chromosome"/>
</dbReference>
<dbReference type="KEGG" id="meg:DKB62_00895"/>
<evidence type="ECO:0000313" key="1">
    <source>
        <dbReference type="EMBL" id="AXL20241.1"/>
    </source>
</evidence>